<evidence type="ECO:0000313" key="1">
    <source>
        <dbReference type="EMBL" id="SVA34493.1"/>
    </source>
</evidence>
<reference evidence="1" key="1">
    <citation type="submission" date="2018-05" db="EMBL/GenBank/DDBJ databases">
        <authorList>
            <person name="Lanie J.A."/>
            <person name="Ng W.-L."/>
            <person name="Kazmierczak K.M."/>
            <person name="Andrzejewski T.M."/>
            <person name="Davidsen T.M."/>
            <person name="Wayne K.J."/>
            <person name="Tettelin H."/>
            <person name="Glass J.I."/>
            <person name="Rusch D."/>
            <person name="Podicherti R."/>
            <person name="Tsui H.-C.T."/>
            <person name="Winkler M.E."/>
        </authorList>
    </citation>
    <scope>NUCLEOTIDE SEQUENCE</scope>
</reference>
<dbReference type="EMBL" id="UINC01007661">
    <property type="protein sequence ID" value="SVA34493.1"/>
    <property type="molecule type" value="Genomic_DNA"/>
</dbReference>
<dbReference type="AlphaFoldDB" id="A0A381V5E6"/>
<proteinExistence type="predicted"/>
<feature type="non-terminal residue" evidence="1">
    <location>
        <position position="1"/>
    </location>
</feature>
<accession>A0A381V5E6</accession>
<gene>
    <name evidence="1" type="ORF">METZ01_LOCUS87347</name>
</gene>
<organism evidence="1">
    <name type="scientific">marine metagenome</name>
    <dbReference type="NCBI Taxonomy" id="408172"/>
    <lineage>
        <taxon>unclassified sequences</taxon>
        <taxon>metagenomes</taxon>
        <taxon>ecological metagenomes</taxon>
    </lineage>
</organism>
<protein>
    <submittedName>
        <fullName evidence="1">Uncharacterized protein</fullName>
    </submittedName>
</protein>
<feature type="non-terminal residue" evidence="1">
    <location>
        <position position="90"/>
    </location>
</feature>
<name>A0A381V5E6_9ZZZZ</name>
<sequence length="90" mass="9726">VTRSGAPVSGSELVLYNDLQIMGVGFTNSNGVHRFDFVPPQFYGVHNEPPDGHMRPEDVVGGPSTAYVQGITMKEGDEQSISFTFVRVGP</sequence>